<dbReference type="Proteomes" id="UP001500957">
    <property type="component" value="Unassembled WGS sequence"/>
</dbReference>
<evidence type="ECO:0000313" key="1">
    <source>
        <dbReference type="EMBL" id="GAA0625374.1"/>
    </source>
</evidence>
<reference evidence="2" key="1">
    <citation type="journal article" date="2019" name="Int. J. Syst. Evol. Microbiol.">
        <title>The Global Catalogue of Microorganisms (GCM) 10K type strain sequencing project: providing services to taxonomists for standard genome sequencing and annotation.</title>
        <authorList>
            <consortium name="The Broad Institute Genomics Platform"/>
            <consortium name="The Broad Institute Genome Sequencing Center for Infectious Disease"/>
            <person name="Wu L."/>
            <person name="Ma J."/>
        </authorList>
    </citation>
    <scope>NUCLEOTIDE SEQUENCE [LARGE SCALE GENOMIC DNA]</scope>
    <source>
        <strain evidence="2">JCM 10671</strain>
    </source>
</reference>
<evidence type="ECO:0000313" key="2">
    <source>
        <dbReference type="Proteomes" id="UP001500957"/>
    </source>
</evidence>
<sequence length="93" mass="9719">MLLVARVPGVSDPVAFQAEAEGALAALATRPGWVSGRVGRALDDPTTWVVVCEWTDVGSGRRGLTTGAVRTQIMPLMARLPAEPGTFEIVSSA</sequence>
<proteinExistence type="predicted"/>
<dbReference type="RefSeq" id="WP_344606291.1">
    <property type="nucleotide sequence ID" value="NZ_BAAAHE010000025.1"/>
</dbReference>
<dbReference type="EMBL" id="BAAAHE010000025">
    <property type="protein sequence ID" value="GAA0625374.1"/>
    <property type="molecule type" value="Genomic_DNA"/>
</dbReference>
<dbReference type="SUPFAM" id="SSF54909">
    <property type="entry name" value="Dimeric alpha+beta barrel"/>
    <property type="match status" value="1"/>
</dbReference>
<evidence type="ECO:0008006" key="3">
    <source>
        <dbReference type="Google" id="ProtNLM"/>
    </source>
</evidence>
<comment type="caution">
    <text evidence="1">The sequence shown here is derived from an EMBL/GenBank/DDBJ whole genome shotgun (WGS) entry which is preliminary data.</text>
</comment>
<protein>
    <recommendedName>
        <fullName evidence="3">Antibiotic biosynthesis monooxygenase</fullName>
    </recommendedName>
</protein>
<gene>
    <name evidence="1" type="ORF">GCM10009547_30830</name>
</gene>
<accession>A0ABP3S7W8</accession>
<dbReference type="Gene3D" id="3.30.70.100">
    <property type="match status" value="1"/>
</dbReference>
<keyword evidence="2" id="KW-1185">Reference proteome</keyword>
<organism evidence="1 2">
    <name type="scientific">Sporichthya brevicatena</name>
    <dbReference type="NCBI Taxonomy" id="171442"/>
    <lineage>
        <taxon>Bacteria</taxon>
        <taxon>Bacillati</taxon>
        <taxon>Actinomycetota</taxon>
        <taxon>Actinomycetes</taxon>
        <taxon>Sporichthyales</taxon>
        <taxon>Sporichthyaceae</taxon>
        <taxon>Sporichthya</taxon>
    </lineage>
</organism>
<name>A0ABP3S7W8_9ACTN</name>
<dbReference type="InterPro" id="IPR011008">
    <property type="entry name" value="Dimeric_a/b-barrel"/>
</dbReference>